<reference evidence="2" key="1">
    <citation type="journal article" date="2014" name="Front. Microbiol.">
        <title>High frequency of phylogenetically diverse reductive dehalogenase-homologous genes in deep subseafloor sedimentary metagenomes.</title>
        <authorList>
            <person name="Kawai M."/>
            <person name="Futagami T."/>
            <person name="Toyoda A."/>
            <person name="Takaki Y."/>
            <person name="Nishi S."/>
            <person name="Hori S."/>
            <person name="Arai W."/>
            <person name="Tsubouchi T."/>
            <person name="Morono Y."/>
            <person name="Uchiyama I."/>
            <person name="Ito T."/>
            <person name="Fujiyama A."/>
            <person name="Inagaki F."/>
            <person name="Takami H."/>
        </authorList>
    </citation>
    <scope>NUCLEOTIDE SEQUENCE</scope>
    <source>
        <strain evidence="2">Expedition CK06-06</strain>
    </source>
</reference>
<evidence type="ECO:0000313" key="2">
    <source>
        <dbReference type="EMBL" id="GAH96201.1"/>
    </source>
</evidence>
<dbReference type="EMBL" id="BARU01047079">
    <property type="protein sequence ID" value="GAH96201.1"/>
    <property type="molecule type" value="Genomic_DNA"/>
</dbReference>
<keyword evidence="1" id="KW-0472">Membrane</keyword>
<name>X1JN94_9ZZZZ</name>
<comment type="caution">
    <text evidence="2">The sequence shown here is derived from an EMBL/GenBank/DDBJ whole genome shotgun (WGS) entry which is preliminary data.</text>
</comment>
<sequence>MKKIKIELARQGTFIVAILLIHFIFFGYIANLYIKSIGIDIIFLYRILFSP</sequence>
<gene>
    <name evidence="2" type="ORF">S03H2_70711</name>
</gene>
<organism evidence="2">
    <name type="scientific">marine sediment metagenome</name>
    <dbReference type="NCBI Taxonomy" id="412755"/>
    <lineage>
        <taxon>unclassified sequences</taxon>
        <taxon>metagenomes</taxon>
        <taxon>ecological metagenomes</taxon>
    </lineage>
</organism>
<proteinExistence type="predicted"/>
<protein>
    <submittedName>
        <fullName evidence="2">Uncharacterized protein</fullName>
    </submittedName>
</protein>
<keyword evidence="1" id="KW-1133">Transmembrane helix</keyword>
<evidence type="ECO:0000256" key="1">
    <source>
        <dbReference type="SAM" id="Phobius"/>
    </source>
</evidence>
<keyword evidence="1" id="KW-0812">Transmembrane</keyword>
<accession>X1JN94</accession>
<feature type="transmembrane region" description="Helical" evidence="1">
    <location>
        <begin position="12"/>
        <end position="34"/>
    </location>
</feature>
<dbReference type="AlphaFoldDB" id="X1JN94"/>
<feature type="non-terminal residue" evidence="2">
    <location>
        <position position="51"/>
    </location>
</feature>